<evidence type="ECO:0000313" key="2">
    <source>
        <dbReference type="Proteomes" id="UP000193487"/>
    </source>
</evidence>
<dbReference type="Proteomes" id="UP000193487">
    <property type="component" value="Unassembled WGS sequence"/>
</dbReference>
<evidence type="ECO:0000313" key="1">
    <source>
        <dbReference type="EMBL" id="ORW02514.1"/>
    </source>
</evidence>
<comment type="caution">
    <text evidence="1">The sequence shown here is derived from an EMBL/GenBank/DDBJ whole genome shotgun (WGS) entry which is preliminary data.</text>
</comment>
<organism evidence="1 2">
    <name type="scientific">Mycobacterium kyorinense</name>
    <dbReference type="NCBI Taxonomy" id="487514"/>
    <lineage>
        <taxon>Bacteria</taxon>
        <taxon>Bacillati</taxon>
        <taxon>Actinomycetota</taxon>
        <taxon>Actinomycetes</taxon>
        <taxon>Mycobacteriales</taxon>
        <taxon>Mycobacteriaceae</taxon>
        <taxon>Mycobacterium</taxon>
    </lineage>
</organism>
<name>A0A1X1XUS3_9MYCO</name>
<reference evidence="1 2" key="1">
    <citation type="submission" date="2016-01" db="EMBL/GenBank/DDBJ databases">
        <title>The new phylogeny of the genus Mycobacterium.</title>
        <authorList>
            <person name="Tarcisio F."/>
            <person name="Conor M."/>
            <person name="Antonella G."/>
            <person name="Elisabetta G."/>
            <person name="Giulia F.S."/>
            <person name="Sara T."/>
            <person name="Anna F."/>
            <person name="Clotilde B."/>
            <person name="Roberto B."/>
            <person name="Veronica D.S."/>
            <person name="Fabio R."/>
            <person name="Monica P."/>
            <person name="Olivier J."/>
            <person name="Enrico T."/>
            <person name="Nicola S."/>
        </authorList>
    </citation>
    <scope>NUCLEOTIDE SEQUENCE [LARGE SCALE GENOMIC DNA]</scope>
    <source>
        <strain evidence="1 2">DSM 45166</strain>
    </source>
</reference>
<dbReference type="EMBL" id="LQPE01000133">
    <property type="protein sequence ID" value="ORW02514.1"/>
    <property type="molecule type" value="Genomic_DNA"/>
</dbReference>
<evidence type="ECO:0008006" key="3">
    <source>
        <dbReference type="Google" id="ProtNLM"/>
    </source>
</evidence>
<gene>
    <name evidence="1" type="ORF">AWC14_07050</name>
</gene>
<dbReference type="AlphaFoldDB" id="A0A1X1XUS3"/>
<protein>
    <recommendedName>
        <fullName evidence="3">Helix-turn-helix domain-containing protein</fullName>
    </recommendedName>
</protein>
<dbReference type="OrthoDB" id="4727506at2"/>
<accession>A0A1X1XUS3</accession>
<sequence length="139" mass="15638">MGHPIHVIGDRPRGGYFYLCNDLIRVGAHKSRLDSDGFVVMAYLLSHAGGGGRPFETSPALMAKEFGWSLNRDRVKRALANAEKDGRLVIRRYMRDGREVQKRRAYVVAAGGRRFTDWERAEQSRPIELPSKVHGKSAS</sequence>
<keyword evidence="2" id="KW-1185">Reference proteome</keyword>
<proteinExistence type="predicted"/>